<dbReference type="AlphaFoldDB" id="A0A8J1TBD5"/>
<gene>
    <name evidence="14" type="ORF">OFUS_LOCUS23540</name>
</gene>
<dbReference type="PANTHER" id="PTHR46516:SF1">
    <property type="entry name" value="TRNA-SPECIFIC ADENOSINE DEAMINASE 1"/>
    <property type="match status" value="1"/>
</dbReference>
<evidence type="ECO:0000256" key="10">
    <source>
        <dbReference type="ARBA" id="ARBA00041760"/>
    </source>
</evidence>
<dbReference type="EC" id="3.5.4.34" evidence="8"/>
<proteinExistence type="inferred from homology"/>
<dbReference type="PANTHER" id="PTHR46516">
    <property type="entry name" value="TRNA-SPECIFIC ADENOSINE DEAMINASE 1"/>
    <property type="match status" value="1"/>
</dbReference>
<accession>A0A8J1TBD5</accession>
<feature type="region of interest" description="Disordered" evidence="13">
    <location>
        <begin position="136"/>
        <end position="156"/>
    </location>
</feature>
<evidence type="ECO:0000256" key="4">
    <source>
        <dbReference type="ARBA" id="ARBA00022833"/>
    </source>
</evidence>
<evidence type="ECO:0000256" key="12">
    <source>
        <dbReference type="SAM" id="Coils"/>
    </source>
</evidence>
<dbReference type="Pfam" id="PF02137">
    <property type="entry name" value="A_deamin"/>
    <property type="match status" value="2"/>
</dbReference>
<dbReference type="EMBL" id="CAIIXF020000011">
    <property type="protein sequence ID" value="CAH1799538.1"/>
    <property type="molecule type" value="Genomic_DNA"/>
</dbReference>
<evidence type="ECO:0000256" key="2">
    <source>
        <dbReference type="ARBA" id="ARBA00022723"/>
    </source>
</evidence>
<dbReference type="InterPro" id="IPR002466">
    <property type="entry name" value="A_deamin"/>
</dbReference>
<protein>
    <recommendedName>
        <fullName evidence="9">tRNA-specific adenosine deaminase 1</fullName>
        <ecNumber evidence="8">3.5.4.34</ecNumber>
    </recommendedName>
    <alternativeName>
        <fullName evidence="10">tRNA-specific adenosine-37 deaminase</fullName>
    </alternativeName>
</protein>
<keyword evidence="15" id="KW-1185">Reference proteome</keyword>
<comment type="catalytic activity">
    <reaction evidence="11">
        <text>adenosine(37) in tRNA(Ala) + H2O + H(+) = inosine(37) in tRNA(Ala) + NH4(+)</text>
        <dbReference type="Rhea" id="RHEA:50968"/>
        <dbReference type="Rhea" id="RHEA-COMP:12855"/>
        <dbReference type="Rhea" id="RHEA-COMP:12856"/>
        <dbReference type="ChEBI" id="CHEBI:15377"/>
        <dbReference type="ChEBI" id="CHEBI:15378"/>
        <dbReference type="ChEBI" id="CHEBI:28938"/>
        <dbReference type="ChEBI" id="CHEBI:74411"/>
        <dbReference type="ChEBI" id="CHEBI:82852"/>
        <dbReference type="EC" id="3.5.4.34"/>
    </reaction>
</comment>
<dbReference type="GO" id="GO:0046872">
    <property type="term" value="F:metal ion binding"/>
    <property type="evidence" value="ECO:0007669"/>
    <property type="project" value="UniProtKB-KW"/>
</dbReference>
<dbReference type="GO" id="GO:0043829">
    <property type="term" value="F:tRNA-specific adenosine-37 deaminase activity"/>
    <property type="evidence" value="ECO:0007669"/>
    <property type="project" value="UniProtKB-EC"/>
</dbReference>
<comment type="cofactor">
    <cofactor evidence="5">
        <name>1D-myo-inositol hexakisphosphate</name>
        <dbReference type="ChEBI" id="CHEBI:58130"/>
    </cofactor>
</comment>
<feature type="coiled-coil region" evidence="12">
    <location>
        <begin position="162"/>
        <end position="196"/>
    </location>
</feature>
<keyword evidence="2" id="KW-0479">Metal-binding</keyword>
<name>A0A8J1TBD5_OWEFU</name>
<sequence length="634" mass="71079">MSSVTLADTIATVCCNHYRLTLTKKGKPQHGKEWTLLAAVVMEINNDYTVVAMGTGSKCIGESKLRKDGGVLHDSHAEIMARRAFLRYLYGEISLLYHGKESETLQQDGATNLCSVKPGVKLHFYTSQTPCGDASIIPKDETTSSSSGISHMGLDPSHNNKLASLQEKLPDLEKAVAKSTAELNEKSEQIKLLKSEFLKHKARLIQTEVDVENTFIEYSNEAQNDIDNEQIDASIRFKLEDQSAMIARISMICDELSPHLDQLSTEFYQKKFETENSMKVLEEHRAKILSEMEQQRNDPNDIEESSDTSVQKHGKKRSKQDSKDITKTKVKSKKQKLDNSVIYQSKDRKCKSQNKDNLSNIAVPSTSKSAQDQIQLESSDLKQLKPDVHRTGAKCVPKGCQDAHGDGIDYHTLGALRTKPGRGDRTLSMSCSDKMARWNIVGCQGALLSHFLQCPLYFNTIVVGRCPYSAVSMQRAVLDRSQGVTNLPEGYRNNNTSLLNSAIDFEHSKENLEKSTTKPVPSSAAIAWYKEADRVIQEVSVNGYRLGTTNKNRGRPESRCCLCKAELYRLFKNIIKTCPKEKLPSTLRNIKTSQEMSYSKMKKSALDYQEANKQFFNVFSTWVHTPASCTDSIQ</sequence>
<dbReference type="OrthoDB" id="10268011at2759"/>
<keyword evidence="1" id="KW-0819">tRNA processing</keyword>
<keyword evidence="4" id="KW-0862">Zinc</keyword>
<organism evidence="14 15">
    <name type="scientific">Owenia fusiformis</name>
    <name type="common">Polychaete worm</name>
    <dbReference type="NCBI Taxonomy" id="6347"/>
    <lineage>
        <taxon>Eukaryota</taxon>
        <taxon>Metazoa</taxon>
        <taxon>Spiralia</taxon>
        <taxon>Lophotrochozoa</taxon>
        <taxon>Annelida</taxon>
        <taxon>Polychaeta</taxon>
        <taxon>Sedentaria</taxon>
        <taxon>Canalipalpata</taxon>
        <taxon>Sabellida</taxon>
        <taxon>Oweniida</taxon>
        <taxon>Oweniidae</taxon>
        <taxon>Owenia</taxon>
    </lineage>
</organism>
<feature type="region of interest" description="Disordered" evidence="13">
    <location>
        <begin position="291"/>
        <end position="371"/>
    </location>
</feature>
<evidence type="ECO:0000256" key="11">
    <source>
        <dbReference type="ARBA" id="ARBA00047635"/>
    </source>
</evidence>
<dbReference type="GO" id="GO:0003723">
    <property type="term" value="F:RNA binding"/>
    <property type="evidence" value="ECO:0007669"/>
    <property type="project" value="InterPro"/>
</dbReference>
<keyword evidence="3" id="KW-0378">Hydrolase</keyword>
<keyword evidence="12" id="KW-0175">Coiled coil</keyword>
<dbReference type="GO" id="GO:0008033">
    <property type="term" value="P:tRNA processing"/>
    <property type="evidence" value="ECO:0007669"/>
    <property type="project" value="UniProtKB-KW"/>
</dbReference>
<feature type="compositionally biased region" description="Polar residues" evidence="13">
    <location>
        <begin position="355"/>
        <end position="371"/>
    </location>
</feature>
<evidence type="ECO:0000256" key="5">
    <source>
        <dbReference type="ARBA" id="ARBA00037026"/>
    </source>
</evidence>
<evidence type="ECO:0000313" key="15">
    <source>
        <dbReference type="Proteomes" id="UP000749559"/>
    </source>
</evidence>
<dbReference type="PROSITE" id="PS50141">
    <property type="entry name" value="A_DEAMIN_EDITASE"/>
    <property type="match status" value="1"/>
</dbReference>
<reference evidence="14" key="1">
    <citation type="submission" date="2022-03" db="EMBL/GenBank/DDBJ databases">
        <authorList>
            <person name="Martin C."/>
        </authorList>
    </citation>
    <scope>NUCLEOTIDE SEQUENCE</scope>
</reference>
<evidence type="ECO:0000256" key="3">
    <source>
        <dbReference type="ARBA" id="ARBA00022801"/>
    </source>
</evidence>
<evidence type="ECO:0000256" key="13">
    <source>
        <dbReference type="SAM" id="MobiDB-lite"/>
    </source>
</evidence>
<evidence type="ECO:0000256" key="1">
    <source>
        <dbReference type="ARBA" id="ARBA00022694"/>
    </source>
</evidence>
<comment type="similarity">
    <text evidence="7">Belongs to the ADAT1 family.</text>
</comment>
<evidence type="ECO:0000256" key="9">
    <source>
        <dbReference type="ARBA" id="ARBA00040502"/>
    </source>
</evidence>
<comment type="caution">
    <text evidence="14">The sequence shown here is derived from an EMBL/GenBank/DDBJ whole genome shotgun (WGS) entry which is preliminary data.</text>
</comment>
<dbReference type="SMART" id="SM00552">
    <property type="entry name" value="ADEAMc"/>
    <property type="match status" value="1"/>
</dbReference>
<comment type="function">
    <text evidence="6">Specifically deaminates adenosine-37 to inosine in tRNA-Ala.</text>
</comment>
<evidence type="ECO:0000256" key="7">
    <source>
        <dbReference type="ARBA" id="ARBA00038326"/>
    </source>
</evidence>
<evidence type="ECO:0000313" key="14">
    <source>
        <dbReference type="EMBL" id="CAH1799538.1"/>
    </source>
</evidence>
<evidence type="ECO:0000256" key="6">
    <source>
        <dbReference type="ARBA" id="ARBA00037784"/>
    </source>
</evidence>
<evidence type="ECO:0000256" key="8">
    <source>
        <dbReference type="ARBA" id="ARBA00038940"/>
    </source>
</evidence>
<dbReference type="Proteomes" id="UP000749559">
    <property type="component" value="Unassembled WGS sequence"/>
</dbReference>